<dbReference type="RefSeq" id="WP_132421605.1">
    <property type="nucleotide sequence ID" value="NZ_SMFZ01000001.1"/>
</dbReference>
<name>A0A4R1HSX6_PSEEN</name>
<sequence>MSPATVAIVVAVISAVIALTSAIGVEVLRRRANRELEVVKHELAEQRAANDRRAQTAELVRAYRNPLLRAAYDLQSRIWNMHGGFRGRGDTEHDYFVTNTLYVIAEFFGWLEIVRRELQFLDLADEQETGALKAELDRIQGTFASTSRRRRDDFYVYRGQQRAIGELMIVELAEPRPTGVRSTCLGYAAFVDRLDSPAFVRWLARPRDRIADLTGPDLARLVEVQHALIDLIDRLDPDRVRFASNRDKIATVRDAV</sequence>
<dbReference type="Proteomes" id="UP000295560">
    <property type="component" value="Unassembled WGS sequence"/>
</dbReference>
<dbReference type="OrthoDB" id="3682367at2"/>
<accession>A0A4R1HSX6</accession>
<dbReference type="EMBL" id="SMFZ01000001">
    <property type="protein sequence ID" value="TCK25288.1"/>
    <property type="molecule type" value="Genomic_DNA"/>
</dbReference>
<reference evidence="1 2" key="1">
    <citation type="submission" date="2019-03" db="EMBL/GenBank/DDBJ databases">
        <title>Sequencing the genomes of 1000 actinobacteria strains.</title>
        <authorList>
            <person name="Klenk H.-P."/>
        </authorList>
    </citation>
    <scope>NUCLEOTIDE SEQUENCE [LARGE SCALE GENOMIC DNA]</scope>
    <source>
        <strain evidence="1 2">DSM 44969</strain>
    </source>
</reference>
<keyword evidence="2" id="KW-1185">Reference proteome</keyword>
<comment type="caution">
    <text evidence="1">The sequence shown here is derived from an EMBL/GenBank/DDBJ whole genome shotgun (WGS) entry which is preliminary data.</text>
</comment>
<evidence type="ECO:0000313" key="2">
    <source>
        <dbReference type="Proteomes" id="UP000295560"/>
    </source>
</evidence>
<protein>
    <submittedName>
        <fullName evidence="1">Uncharacterized protein</fullName>
    </submittedName>
</protein>
<gene>
    <name evidence="1" type="ORF">EV378_1092</name>
</gene>
<evidence type="ECO:0000313" key="1">
    <source>
        <dbReference type="EMBL" id="TCK25288.1"/>
    </source>
</evidence>
<proteinExistence type="predicted"/>
<dbReference type="AlphaFoldDB" id="A0A4R1HSX6"/>
<organism evidence="1 2">
    <name type="scientific">Pseudonocardia endophytica</name>
    <dbReference type="NCBI Taxonomy" id="401976"/>
    <lineage>
        <taxon>Bacteria</taxon>
        <taxon>Bacillati</taxon>
        <taxon>Actinomycetota</taxon>
        <taxon>Actinomycetes</taxon>
        <taxon>Pseudonocardiales</taxon>
        <taxon>Pseudonocardiaceae</taxon>
        <taxon>Pseudonocardia</taxon>
    </lineage>
</organism>